<accession>A0ABU5EEY7</accession>
<proteinExistence type="predicted"/>
<protein>
    <recommendedName>
        <fullName evidence="4">Internal virion protein B</fullName>
    </recommendedName>
</protein>
<gene>
    <name evidence="2" type="ORF">SMD27_18780</name>
</gene>
<evidence type="ECO:0000313" key="2">
    <source>
        <dbReference type="EMBL" id="MDY0884897.1"/>
    </source>
</evidence>
<name>A0ABU5EEY7_9PROT</name>
<keyword evidence="3" id="KW-1185">Reference proteome</keyword>
<dbReference type="EMBL" id="JAXCLW010000006">
    <property type="protein sequence ID" value="MDY0884897.1"/>
    <property type="molecule type" value="Genomic_DNA"/>
</dbReference>
<dbReference type="InterPro" id="IPR038996">
    <property type="entry name" value="Gp14"/>
</dbReference>
<evidence type="ECO:0000256" key="1">
    <source>
        <dbReference type="SAM" id="SignalP"/>
    </source>
</evidence>
<feature type="signal peptide" evidence="1">
    <location>
        <begin position="1"/>
        <end position="19"/>
    </location>
</feature>
<comment type="caution">
    <text evidence="2">The sequence shown here is derived from an EMBL/GenBank/DDBJ whole genome shotgun (WGS) entry which is preliminary data.</text>
</comment>
<dbReference type="RefSeq" id="WP_320509970.1">
    <property type="nucleotide sequence ID" value="NZ_JAXCLW010000006.1"/>
</dbReference>
<dbReference type="Proteomes" id="UP001279642">
    <property type="component" value="Unassembled WGS sequence"/>
</dbReference>
<sequence length="193" mass="20045">MTGATTATAVASLAAAAISAGVSVVGSIQQSQAQSAQAKYQAAVARNNQIIAQQNADDALKRGDVEEQKQRQKVQLLLGQQRAGFAAQGADLTSGSVLDILGDTAATGELDALTIRNNAQREARQFLLQGVNFQADAQLYQMQAKQAKTAGYFDATSSFLGGVSQFGKSYADFSTSGAFKSQSPSKSTTSSVP</sequence>
<feature type="chain" id="PRO_5047023297" description="Internal virion protein B" evidence="1">
    <location>
        <begin position="20"/>
        <end position="193"/>
    </location>
</feature>
<evidence type="ECO:0008006" key="4">
    <source>
        <dbReference type="Google" id="ProtNLM"/>
    </source>
</evidence>
<evidence type="ECO:0000313" key="3">
    <source>
        <dbReference type="Proteomes" id="UP001279642"/>
    </source>
</evidence>
<organism evidence="2 3">
    <name type="scientific">Dongia soli</name>
    <dbReference type="NCBI Taxonomy" id="600628"/>
    <lineage>
        <taxon>Bacteria</taxon>
        <taxon>Pseudomonadati</taxon>
        <taxon>Pseudomonadota</taxon>
        <taxon>Alphaproteobacteria</taxon>
        <taxon>Rhodospirillales</taxon>
        <taxon>Dongiaceae</taxon>
        <taxon>Dongia</taxon>
    </lineage>
</organism>
<reference evidence="2 3" key="1">
    <citation type="journal article" date="2016" name="Antonie Van Leeuwenhoek">
        <title>Dongia soli sp. nov., isolated from soil from Dokdo, Korea.</title>
        <authorList>
            <person name="Kim D.U."/>
            <person name="Lee H."/>
            <person name="Kim H."/>
            <person name="Kim S.G."/>
            <person name="Ka J.O."/>
        </authorList>
    </citation>
    <scope>NUCLEOTIDE SEQUENCE [LARGE SCALE GENOMIC DNA]</scope>
    <source>
        <strain evidence="2 3">D78</strain>
    </source>
</reference>
<dbReference type="Pfam" id="PF24072">
    <property type="entry name" value="T7_gp14"/>
    <property type="match status" value="1"/>
</dbReference>
<keyword evidence="1" id="KW-0732">Signal</keyword>